<keyword evidence="1" id="KW-0812">Transmembrane</keyword>
<dbReference type="KEGG" id="cmav:ABHF33_01165"/>
<evidence type="ECO:0000313" key="5">
    <source>
        <dbReference type="EMBL" id="XBM00923.1"/>
    </source>
</evidence>
<evidence type="ECO:0000259" key="2">
    <source>
        <dbReference type="Pfam" id="PF06744"/>
    </source>
</evidence>
<dbReference type="InterPro" id="IPR017731">
    <property type="entry name" value="TssM1-like"/>
</dbReference>
<dbReference type="AlphaFoldDB" id="A0AAU7FB64"/>
<dbReference type="InterPro" id="IPR027417">
    <property type="entry name" value="P-loop_NTPase"/>
</dbReference>
<dbReference type="Pfam" id="PF14331">
    <property type="entry name" value="IcmF-related_N"/>
    <property type="match status" value="1"/>
</dbReference>
<sequence>MSRLFRIFSSSWFWSALGLLCLSLLIWWVGPLVKVAQWAPFASDWGRIIVLAVIWCAYFGSLFFTLFRERKAQKELEQGMQSDETTAISEASNALTQRFSEALEVLRQVRPEDEQGWLSRLLGRLDRQAHLYRLPWFMVLGAPGSGKTTILQNSGLKFPLGSDAIDGVGGTRNCKWLFADQAVLLDLAGRYTTHESDRQQDSAEWGHFLKLLKRTRVNQPINGVLVTISADSLIKGQRADLENQANSVRQRIQELQQVLSLEVPVYLLVTKCDLINGFAEYFESLTAEERQQVWGFTLPLPAGEKEHVAISSISGHVDGLLNGLQCMLIGKLQKEGELLRRSAVGVFPQAFYTVRESLIDFAEAAFSQNPYQPRVLFRGLYLTSAAQQGEAIDPLFGAIPQSLGIKQSFAKLLGPQMVFRPYFLTRLFSELILGESHLAGRDINWYRKRTLTRTLGYVSLSLVFLIALGGLTLSYQQNEGYIQVVNAKLPDAQRDVEQVKVTGDMNLAEILPALNSVMHIADPISDSSSINMLGLGQLEKLKSASNSAYERMLQDTLLTYVNHRLELGLDTYRNDPDMLYETLKMYLMLHDPKHYNEANLRAWVIMDWENHLADSTTIEQRKQLELHFNNLLSRGVVQSKTPVNSDLVKEIRAIISASSLSQRVYGRIKRMGVADNLPPFRLSEVAGPSAASIFIRASGAPISQGVPGLYTADGYSKAFLPALDPTLKELQSEEPWVLGIATAETSLKEKLSGTDDYAQYKLQVKQLYLNEYAGIWERYVNDIRIAPSSNLQQSIHLARLLSAPDSPMLYFLRGVTRETSLVGLSDSGVSSSAEALAKSVATNAVQAQKDKLQRLVNAPALQRPAQQIVGKPEYIVDSRFISIHRMVNSPGQGVPAPIDSTLILLNDLYNHLSATEVAVQSKGALPQSDIPVRLKAEAQRMPAPINDMLQTLSDVSVRHAQGEARNNLSTLIENTLGDTCSQIIDKRYPFNRTGTQEVKRDDFQKYFSPGGVLDSFFQKNLAQEVDMTGKVWALKTAATNETKGRTSTALAEFQRADAIRTIFFSSGINSQVRFTIKPVEMGANVIQAVLDVDGQILRYRHDAIVPMQMSWPGKSSGQVRLSLTSIKGEDLGSVTHEGDWALWRAIDRGLLEKTDRPEAIRVTFKIQDHYVKYEIVASTAQNPFTLAEMSKFRCPTNI</sequence>
<dbReference type="EMBL" id="CP157355">
    <property type="protein sequence ID" value="XBM00923.1"/>
    <property type="molecule type" value="Genomic_DNA"/>
</dbReference>
<dbReference type="PANTHER" id="PTHR36153">
    <property type="entry name" value="INNER MEMBRANE PROTEIN-RELATED"/>
    <property type="match status" value="1"/>
</dbReference>
<organism evidence="5">
    <name type="scientific">Chitinibacter mangrovi</name>
    <dbReference type="NCBI Taxonomy" id="3153927"/>
    <lineage>
        <taxon>Bacteria</taxon>
        <taxon>Pseudomonadati</taxon>
        <taxon>Pseudomonadota</taxon>
        <taxon>Betaproteobacteria</taxon>
        <taxon>Neisseriales</taxon>
        <taxon>Chitinibacteraceae</taxon>
        <taxon>Chitinibacter</taxon>
    </lineage>
</organism>
<dbReference type="InterPro" id="IPR009612">
    <property type="entry name" value="IcmF-rel"/>
</dbReference>
<reference evidence="5" key="1">
    <citation type="submission" date="2024-05" db="EMBL/GenBank/DDBJ databases">
        <authorList>
            <person name="Yang L."/>
            <person name="Pan L."/>
        </authorList>
    </citation>
    <scope>NUCLEOTIDE SEQUENCE</scope>
    <source>
        <strain evidence="5">FCG-7</strain>
    </source>
</reference>
<feature type="transmembrane region" description="Helical" evidence="1">
    <location>
        <begin position="12"/>
        <end position="33"/>
    </location>
</feature>
<dbReference type="PANTHER" id="PTHR36153:SF1">
    <property type="entry name" value="TYPE VI SECRETION SYSTEM COMPONENT TSSM1"/>
    <property type="match status" value="1"/>
</dbReference>
<dbReference type="RefSeq" id="WP_348945250.1">
    <property type="nucleotide sequence ID" value="NZ_CP157355.1"/>
</dbReference>
<feature type="domain" description="Type VI secretion system IcmF C-terminal" evidence="2">
    <location>
        <begin position="1074"/>
        <end position="1177"/>
    </location>
</feature>
<evidence type="ECO:0000259" key="3">
    <source>
        <dbReference type="Pfam" id="PF06761"/>
    </source>
</evidence>
<keyword evidence="1" id="KW-0472">Membrane</keyword>
<dbReference type="Pfam" id="PF06744">
    <property type="entry name" value="IcmF_C"/>
    <property type="match status" value="1"/>
</dbReference>
<feature type="domain" description="IcmF-related" evidence="3">
    <location>
        <begin position="512"/>
        <end position="820"/>
    </location>
</feature>
<evidence type="ECO:0000259" key="4">
    <source>
        <dbReference type="Pfam" id="PF14331"/>
    </source>
</evidence>
<dbReference type="InterPro" id="IPR025743">
    <property type="entry name" value="TssM1_N"/>
</dbReference>
<dbReference type="Gene3D" id="3.40.50.300">
    <property type="entry name" value="P-loop containing nucleotide triphosphate hydrolases"/>
    <property type="match status" value="1"/>
</dbReference>
<dbReference type="SUPFAM" id="SSF52540">
    <property type="entry name" value="P-loop containing nucleoside triphosphate hydrolases"/>
    <property type="match status" value="1"/>
</dbReference>
<dbReference type="InterPro" id="IPR010623">
    <property type="entry name" value="IcmF_C"/>
</dbReference>
<feature type="domain" description="Type VI secretion system component TssM1 N-terminal" evidence="4">
    <location>
        <begin position="199"/>
        <end position="458"/>
    </location>
</feature>
<accession>A0AAU7FB64</accession>
<dbReference type="NCBIfam" id="TIGR03348">
    <property type="entry name" value="VI_IcmF"/>
    <property type="match status" value="1"/>
</dbReference>
<name>A0AAU7FB64_9NEIS</name>
<keyword evidence="1" id="KW-1133">Transmembrane helix</keyword>
<protein>
    <submittedName>
        <fullName evidence="5">Type VI secretion system membrane subunit TssM</fullName>
    </submittedName>
</protein>
<proteinExistence type="predicted"/>
<gene>
    <name evidence="5" type="primary">tssM</name>
    <name evidence="5" type="ORF">ABHF33_01165</name>
</gene>
<feature type="transmembrane region" description="Helical" evidence="1">
    <location>
        <begin position="455"/>
        <end position="475"/>
    </location>
</feature>
<dbReference type="Pfam" id="PF06761">
    <property type="entry name" value="IcmF-related"/>
    <property type="match status" value="1"/>
</dbReference>
<dbReference type="CDD" id="cd00882">
    <property type="entry name" value="Ras_like_GTPase"/>
    <property type="match status" value="1"/>
</dbReference>
<feature type="transmembrane region" description="Helical" evidence="1">
    <location>
        <begin position="45"/>
        <end position="67"/>
    </location>
</feature>
<evidence type="ECO:0000256" key="1">
    <source>
        <dbReference type="SAM" id="Phobius"/>
    </source>
</evidence>
<dbReference type="InterPro" id="IPR053156">
    <property type="entry name" value="T6SS_TssM-like"/>
</dbReference>